<dbReference type="PIRSF" id="PIRSF036958">
    <property type="entry name" value="mRNA_capping_HCE"/>
    <property type="match status" value="1"/>
</dbReference>
<dbReference type="InterPro" id="IPR029021">
    <property type="entry name" value="Prot-tyrosine_phosphatase-like"/>
</dbReference>
<dbReference type="InterPro" id="IPR012340">
    <property type="entry name" value="NA-bd_OB-fold"/>
</dbReference>
<dbReference type="EC" id="3.6.1.74" evidence="12"/>
<accession>A0A8J2W8C1</accession>
<feature type="domain" description="Tyrosine specific protein phosphatases" evidence="18">
    <location>
        <begin position="113"/>
        <end position="180"/>
    </location>
</feature>
<dbReference type="Gene3D" id="3.90.190.10">
    <property type="entry name" value="Protein tyrosine phosphatase superfamily"/>
    <property type="match status" value="1"/>
</dbReference>
<dbReference type="EMBL" id="CAKKLH010000287">
    <property type="protein sequence ID" value="CAH0108730.1"/>
    <property type="molecule type" value="Genomic_DNA"/>
</dbReference>
<keyword evidence="7" id="KW-0904">Protein phosphatase</keyword>
<evidence type="ECO:0000256" key="4">
    <source>
        <dbReference type="ARBA" id="ARBA00022695"/>
    </source>
</evidence>
<comment type="caution">
    <text evidence="19">The sequence shown here is derived from an EMBL/GenBank/DDBJ whole genome shotgun (WGS) entry which is preliminary data.</text>
</comment>
<evidence type="ECO:0000256" key="13">
    <source>
        <dbReference type="PIRSR" id="PIRSR036958-1"/>
    </source>
</evidence>
<keyword evidence="10 12" id="KW-0539">Nucleus</keyword>
<dbReference type="InterPro" id="IPR013846">
    <property type="entry name" value="mRNA_cap_enzyme_C"/>
</dbReference>
<dbReference type="InterPro" id="IPR000340">
    <property type="entry name" value="Dual-sp_phosphatase_cat-dom"/>
</dbReference>
<keyword evidence="3 12" id="KW-0808">Transferase</keyword>
<dbReference type="Gene3D" id="2.40.50.140">
    <property type="entry name" value="Nucleic acid-binding proteins"/>
    <property type="match status" value="1"/>
</dbReference>
<dbReference type="FunFam" id="3.90.190.10:FF:000040">
    <property type="entry name" value="mRNA-capping enzyme"/>
    <property type="match status" value="1"/>
</dbReference>
<dbReference type="FunFam" id="3.30.470.30:FF:000040">
    <property type="entry name" value="mRNA-capping enzyme"/>
    <property type="match status" value="1"/>
</dbReference>
<evidence type="ECO:0000256" key="11">
    <source>
        <dbReference type="ARBA" id="ARBA00044624"/>
    </source>
</evidence>
<evidence type="ECO:0000256" key="8">
    <source>
        <dbReference type="ARBA" id="ARBA00023042"/>
    </source>
</evidence>
<dbReference type="InterPro" id="IPR051029">
    <property type="entry name" value="mRNA_Capping_Enz/RNA_Phosphat"/>
</dbReference>
<dbReference type="GO" id="GO:0004721">
    <property type="term" value="F:phosphoprotein phosphatase activity"/>
    <property type="evidence" value="ECO:0007669"/>
    <property type="project" value="UniProtKB-UniRule"/>
</dbReference>
<feature type="binding site" evidence="15">
    <location>
        <begin position="555"/>
        <end position="560"/>
    </location>
    <ligand>
        <name>GTP</name>
        <dbReference type="ChEBI" id="CHEBI:37565"/>
    </ligand>
</feature>
<dbReference type="Pfam" id="PF01331">
    <property type="entry name" value="mRNA_cap_enzyme"/>
    <property type="match status" value="1"/>
</dbReference>
<dbReference type="SUPFAM" id="SSF50249">
    <property type="entry name" value="Nucleic acid-binding proteins"/>
    <property type="match status" value="1"/>
</dbReference>
<comment type="catalytic activity">
    <reaction evidence="12">
        <text>a 5'-end triphospho-ribonucleoside in mRNA + H2O = a 5'-end diphospho-ribonucleoside in mRNA + phosphate + H(+)</text>
        <dbReference type="Rhea" id="RHEA:67004"/>
        <dbReference type="Rhea" id="RHEA-COMP:17164"/>
        <dbReference type="Rhea" id="RHEA-COMP:17165"/>
        <dbReference type="ChEBI" id="CHEBI:15377"/>
        <dbReference type="ChEBI" id="CHEBI:15378"/>
        <dbReference type="ChEBI" id="CHEBI:43474"/>
        <dbReference type="ChEBI" id="CHEBI:167616"/>
        <dbReference type="ChEBI" id="CHEBI:167618"/>
        <dbReference type="EC" id="3.6.1.74"/>
    </reaction>
</comment>
<evidence type="ECO:0000256" key="15">
    <source>
        <dbReference type="PIRSR" id="PIRSR036958-3"/>
    </source>
</evidence>
<dbReference type="CDD" id="cd07895">
    <property type="entry name" value="Adenylation_mRNA_capping"/>
    <property type="match status" value="1"/>
</dbReference>
<dbReference type="Pfam" id="PF00782">
    <property type="entry name" value="DSPc"/>
    <property type="match status" value="1"/>
</dbReference>
<sequence length="606" mass="69115">MSRKRTLDNGPGPIPQRWLHCPRKAFSVVGDKFLAFKTPLDARYDNQVDDEFTFHPEMVFSSAKNMKLKLGLWIDLTNTSRFYDKNVVEQHSCKYVKLSCKGHGETPSPETVNLFIKLCTQFISQNPTQMIGIHCTHGFNRTGFLIVSYLVQAMDWSVEAAVNEFSKARPPGIYKEDYIRELFTLYGDIDDAPPAPALPMWHCEADDDTPSKEETEAVDVMFTIKDNEDDDQAGGSTGEGKKKKPRREVAQAKAVFMEGIPNVKPVIDMEIATEVQKRIKSLTGFKTSGFPGCQPVSMDRANIQMLKNPYMVSWKADGTRYMMYIMGQGQVFFIDRDNAVFQIEGISFFSSHDGRRHLVDTLVDGEMVIDKADGMHHPRYLIYDLVSLEGNQVMREPFSVRYRTIMKEIVEPRVAAMKSGRIIREREPIGIRRKDFWDVPTTAALLEPKFTKKLGHEPDGLVFQPIEEPYQAGQCPSVLKWKPPSHNSVDFRLKIVIENRPGMLRERLGHLYVGGKNDTPFAYMKATKEMLALENKIIECRYEMNNGSGKWVFMRQRTDKSFPNSFNTAAAVCRSISEPVTTEILLDFIHNLRGMPPPPPPQRRPH</sequence>
<dbReference type="PANTHER" id="PTHR10367:SF17">
    <property type="entry name" value="MRNA-CAPPING ENZYME"/>
    <property type="match status" value="1"/>
</dbReference>
<dbReference type="GO" id="GO:0140818">
    <property type="term" value="F:mRNA 5'-triphosphate monophosphatase activity"/>
    <property type="evidence" value="ECO:0007669"/>
    <property type="project" value="UniProtKB-EC"/>
</dbReference>
<dbReference type="InterPro" id="IPR017074">
    <property type="entry name" value="mRNA_cap_enz_bifunc"/>
</dbReference>
<name>A0A8J2W8C1_9CRUS</name>
<evidence type="ECO:0000256" key="14">
    <source>
        <dbReference type="PIRSR" id="PIRSR036958-2"/>
    </source>
</evidence>
<feature type="binding site" evidence="15">
    <location>
        <position position="336"/>
    </location>
    <ligand>
        <name>GTP</name>
        <dbReference type="ChEBI" id="CHEBI:37565"/>
    </ligand>
</feature>
<dbReference type="OrthoDB" id="200924at2759"/>
<dbReference type="PANTHER" id="PTHR10367">
    <property type="entry name" value="MRNA-CAPPING ENZYME"/>
    <property type="match status" value="1"/>
</dbReference>
<dbReference type="GO" id="GO:0004484">
    <property type="term" value="F:mRNA guanylyltransferase activity"/>
    <property type="evidence" value="ECO:0007669"/>
    <property type="project" value="UniProtKB-UniRule"/>
</dbReference>
<protein>
    <recommendedName>
        <fullName evidence="12">mRNA-capping enzyme</fullName>
    </recommendedName>
    <domain>
        <recommendedName>
            <fullName evidence="12">mRNA 5'-triphosphate monophosphatase</fullName>
            <ecNumber evidence="12">3.6.1.74</ecNumber>
        </recommendedName>
        <alternativeName>
            <fullName evidence="12">mRNA 5'-phosphatase</fullName>
        </alternativeName>
    </domain>
    <domain>
        <recommendedName>
            <fullName evidence="12">mRNA guanylyltransferase</fullName>
            <ecNumber evidence="12">2.7.7.50</ecNumber>
        </recommendedName>
        <alternativeName>
            <fullName evidence="12">GTP--RNA guanylyltransferase</fullName>
            <shortName evidence="12">GTase</shortName>
        </alternativeName>
    </domain>
</protein>
<feature type="binding site" evidence="15">
    <location>
        <begin position="480"/>
        <end position="482"/>
    </location>
    <ligand>
        <name>GTP</name>
        <dbReference type="ChEBI" id="CHEBI:37565"/>
    </ligand>
</feature>
<dbReference type="InterPro" id="IPR000387">
    <property type="entry name" value="Tyr_Pase_dom"/>
</dbReference>
<feature type="binding site" evidence="15">
    <location>
        <position position="320"/>
    </location>
    <ligand>
        <name>GTP</name>
        <dbReference type="ChEBI" id="CHEBI:37565"/>
    </ligand>
</feature>
<feature type="binding site" evidence="15">
    <location>
        <begin position="364"/>
        <end position="366"/>
    </location>
    <ligand>
        <name>GTP</name>
        <dbReference type="ChEBI" id="CHEBI:37565"/>
    </ligand>
</feature>
<dbReference type="Proteomes" id="UP000789390">
    <property type="component" value="Unassembled WGS sequence"/>
</dbReference>
<reference evidence="19" key="1">
    <citation type="submission" date="2021-11" db="EMBL/GenBank/DDBJ databases">
        <authorList>
            <person name="Schell T."/>
        </authorList>
    </citation>
    <scope>NUCLEOTIDE SEQUENCE</scope>
    <source>
        <strain evidence="19">M5</strain>
    </source>
</reference>
<keyword evidence="20" id="KW-1185">Reference proteome</keyword>
<dbReference type="EC" id="2.7.7.50" evidence="12"/>
<keyword evidence="8 12" id="KW-0506">mRNA capping</keyword>
<dbReference type="Gene3D" id="3.30.470.30">
    <property type="entry name" value="DNA ligase/mRNA capping enzyme"/>
    <property type="match status" value="1"/>
</dbReference>
<dbReference type="SUPFAM" id="SSF56091">
    <property type="entry name" value="DNA ligase/mRNA capping enzyme, catalytic domain"/>
    <property type="match status" value="1"/>
</dbReference>
<evidence type="ECO:0000256" key="6">
    <source>
        <dbReference type="ARBA" id="ARBA00022801"/>
    </source>
</evidence>
<evidence type="ECO:0000313" key="19">
    <source>
        <dbReference type="EMBL" id="CAH0108730.1"/>
    </source>
</evidence>
<evidence type="ECO:0000256" key="1">
    <source>
        <dbReference type="ARBA" id="ARBA00004123"/>
    </source>
</evidence>
<evidence type="ECO:0000259" key="17">
    <source>
        <dbReference type="PROSITE" id="PS50054"/>
    </source>
</evidence>
<dbReference type="GO" id="GO:0005525">
    <property type="term" value="F:GTP binding"/>
    <property type="evidence" value="ECO:0007669"/>
    <property type="project" value="UniProtKB-UniRule"/>
</dbReference>
<dbReference type="AlphaFoldDB" id="A0A8J2W8C1"/>
<dbReference type="InterPro" id="IPR001339">
    <property type="entry name" value="mRNA_cap_enzyme_adenylation"/>
</dbReference>
<dbReference type="PROSITE" id="PS50054">
    <property type="entry name" value="TYR_PHOSPHATASE_DUAL"/>
    <property type="match status" value="1"/>
</dbReference>
<keyword evidence="5 12" id="KW-0547">Nucleotide-binding</keyword>
<dbReference type="GO" id="GO:0004651">
    <property type="term" value="F:polynucleotide 5'-phosphatase activity"/>
    <property type="evidence" value="ECO:0007669"/>
    <property type="project" value="UniProtKB-UniRule"/>
</dbReference>
<dbReference type="GO" id="GO:0006370">
    <property type="term" value="P:7-methylguanosine mRNA capping"/>
    <property type="evidence" value="ECO:0007669"/>
    <property type="project" value="UniProtKB-UniRule"/>
</dbReference>
<evidence type="ECO:0000256" key="5">
    <source>
        <dbReference type="ARBA" id="ARBA00022741"/>
    </source>
</evidence>
<dbReference type="PROSITE" id="PS00383">
    <property type="entry name" value="TYR_PHOSPHATASE_1"/>
    <property type="match status" value="1"/>
</dbReference>
<gene>
    <name evidence="19" type="ORF">DGAL_LOCUS12130</name>
</gene>
<keyword evidence="2 12" id="KW-0507">mRNA processing</keyword>
<comment type="catalytic activity">
    <reaction evidence="11">
        <text>a 5'-end diphospho-ribonucleoside in mRNA + GTP + H(+) = a 5'-end (5'-triphosphoguanosine)-ribonucleoside in mRNA + diphosphate</text>
        <dbReference type="Rhea" id="RHEA:67012"/>
        <dbReference type="Rhea" id="RHEA-COMP:17165"/>
        <dbReference type="Rhea" id="RHEA-COMP:17166"/>
        <dbReference type="ChEBI" id="CHEBI:15378"/>
        <dbReference type="ChEBI" id="CHEBI:33019"/>
        <dbReference type="ChEBI" id="CHEBI:37565"/>
        <dbReference type="ChEBI" id="CHEBI:167616"/>
        <dbReference type="ChEBI" id="CHEBI:167617"/>
        <dbReference type="EC" id="2.7.7.50"/>
    </reaction>
    <physiologicalReaction direction="left-to-right" evidence="11">
        <dbReference type="Rhea" id="RHEA:67013"/>
    </physiologicalReaction>
</comment>
<evidence type="ECO:0000256" key="3">
    <source>
        <dbReference type="ARBA" id="ARBA00022679"/>
    </source>
</evidence>
<evidence type="ECO:0000313" key="20">
    <source>
        <dbReference type="Proteomes" id="UP000789390"/>
    </source>
</evidence>
<feature type="active site" description="Phosphocysteine intermediate" evidence="13">
    <location>
        <position position="135"/>
    </location>
</feature>
<keyword evidence="6 12" id="KW-0378">Hydrolase</keyword>
<comment type="similarity">
    <text evidence="12">In the C-terminal section; belongs to the eukaryotic GTase family.</text>
</comment>
<dbReference type="Pfam" id="PF03919">
    <property type="entry name" value="mRNA_cap_C"/>
    <property type="match status" value="1"/>
</dbReference>
<keyword evidence="9 12" id="KW-0342">GTP-binding</keyword>
<feature type="region of interest" description="Disordered" evidence="16">
    <location>
        <begin position="225"/>
        <end position="248"/>
    </location>
</feature>
<evidence type="ECO:0000256" key="16">
    <source>
        <dbReference type="SAM" id="MobiDB-lite"/>
    </source>
</evidence>
<dbReference type="GO" id="GO:0005634">
    <property type="term" value="C:nucleus"/>
    <property type="evidence" value="ECO:0007669"/>
    <property type="project" value="UniProtKB-SubCell"/>
</dbReference>
<keyword evidence="4 12" id="KW-0548">Nucleotidyltransferase</keyword>
<organism evidence="19 20">
    <name type="scientific">Daphnia galeata</name>
    <dbReference type="NCBI Taxonomy" id="27404"/>
    <lineage>
        <taxon>Eukaryota</taxon>
        <taxon>Metazoa</taxon>
        <taxon>Ecdysozoa</taxon>
        <taxon>Arthropoda</taxon>
        <taxon>Crustacea</taxon>
        <taxon>Branchiopoda</taxon>
        <taxon>Diplostraca</taxon>
        <taxon>Cladocera</taxon>
        <taxon>Anomopoda</taxon>
        <taxon>Daphniidae</taxon>
        <taxon>Daphnia</taxon>
    </lineage>
</organism>
<dbReference type="CDD" id="cd17664">
    <property type="entry name" value="Mce1_N"/>
    <property type="match status" value="1"/>
</dbReference>
<dbReference type="FunFam" id="2.40.50.140:FF:000111">
    <property type="entry name" value="mRNA-capping enzyme"/>
    <property type="match status" value="1"/>
</dbReference>
<evidence type="ECO:0000256" key="12">
    <source>
        <dbReference type="PIRNR" id="PIRNR036958"/>
    </source>
</evidence>
<evidence type="ECO:0000256" key="7">
    <source>
        <dbReference type="ARBA" id="ARBA00022912"/>
    </source>
</evidence>
<feature type="active site" description="N6-GMP-lysine intermediate" evidence="14">
    <location>
        <position position="315"/>
    </location>
</feature>
<comment type="similarity">
    <text evidence="12">In the N-terminal section; belongs to the non-receptor class of the protein-tyrosine phosphatase family.</text>
</comment>
<evidence type="ECO:0000256" key="2">
    <source>
        <dbReference type="ARBA" id="ARBA00022664"/>
    </source>
</evidence>
<dbReference type="PROSITE" id="PS50056">
    <property type="entry name" value="TYR_PHOSPHATASE_2"/>
    <property type="match status" value="1"/>
</dbReference>
<dbReference type="InterPro" id="IPR016130">
    <property type="entry name" value="Tyr_Pase_AS"/>
</dbReference>
<feature type="domain" description="Tyrosine-protein phosphatase" evidence="17">
    <location>
        <begin position="44"/>
        <end position="192"/>
    </location>
</feature>
<dbReference type="SUPFAM" id="SSF52799">
    <property type="entry name" value="(Phosphotyrosine protein) phosphatases II"/>
    <property type="match status" value="1"/>
</dbReference>
<comment type="subcellular location">
    <subcellularLocation>
        <location evidence="1 12">Nucleus</location>
    </subcellularLocation>
</comment>
<dbReference type="GO" id="GO:0005524">
    <property type="term" value="F:ATP binding"/>
    <property type="evidence" value="ECO:0007669"/>
    <property type="project" value="InterPro"/>
</dbReference>
<evidence type="ECO:0000256" key="10">
    <source>
        <dbReference type="ARBA" id="ARBA00023242"/>
    </source>
</evidence>
<evidence type="ECO:0000259" key="18">
    <source>
        <dbReference type="PROSITE" id="PS50056"/>
    </source>
</evidence>
<proteinExistence type="inferred from homology"/>
<dbReference type="InterPro" id="IPR020422">
    <property type="entry name" value="TYR_PHOSPHATASE_DUAL_dom"/>
</dbReference>
<evidence type="ECO:0000256" key="9">
    <source>
        <dbReference type="ARBA" id="ARBA00023134"/>
    </source>
</evidence>
<comment type="function">
    <text evidence="12">Bifunctional mRNA-capping enzyme exhibiting RNA 5'-triphosphate monophosphatase activity in the N-terminal part and mRNA guanylyltransferase activity in the C-terminal part. Catalyzes the first two steps of cap formation: by removing the gamma-phosphate from the 5'-triphosphate end of nascent mRNA to yield a diphosphate end, and by transferring the GMP moiety of GTP to the 5'-diphosphate terminus of RNA via a covalent enzyme-GMP reaction intermediate.</text>
</comment>